<feature type="transmembrane region" description="Helical" evidence="1">
    <location>
        <begin position="61"/>
        <end position="81"/>
    </location>
</feature>
<dbReference type="Pfam" id="PF13425">
    <property type="entry name" value="O-antigen_lig"/>
    <property type="match status" value="1"/>
</dbReference>
<evidence type="ECO:0000313" key="2">
    <source>
        <dbReference type="EMBL" id="KJJ38662.1"/>
    </source>
</evidence>
<dbReference type="Proteomes" id="UP000033497">
    <property type="component" value="Unassembled WGS sequence"/>
</dbReference>
<feature type="transmembrane region" description="Helical" evidence="1">
    <location>
        <begin position="35"/>
        <end position="55"/>
    </location>
</feature>
<evidence type="ECO:0000313" key="3">
    <source>
        <dbReference type="Proteomes" id="UP000033497"/>
    </source>
</evidence>
<keyword evidence="1" id="KW-1133">Transmembrane helix</keyword>
<feature type="transmembrane region" description="Helical" evidence="1">
    <location>
        <begin position="330"/>
        <end position="350"/>
    </location>
</feature>
<feature type="transmembrane region" description="Helical" evidence="1">
    <location>
        <begin position="6"/>
        <end position="28"/>
    </location>
</feature>
<reference evidence="2 3" key="1">
    <citation type="submission" date="2014-10" db="EMBL/GenBank/DDBJ databases">
        <title>Genome sequencing of Vitellibacter vladivostokensis KMM 3516.</title>
        <authorList>
            <person name="Thevarajoo S."/>
            <person name="Selvaratnam C."/>
            <person name="Goh K.M."/>
            <person name="Chong C.S."/>
        </authorList>
    </citation>
    <scope>NUCLEOTIDE SEQUENCE [LARGE SCALE GENOMIC DNA]</scope>
    <source>
        <strain evidence="2 3">KMM 3516</strain>
    </source>
</reference>
<feature type="transmembrane region" description="Helical" evidence="1">
    <location>
        <begin position="93"/>
        <end position="110"/>
    </location>
</feature>
<feature type="transmembrane region" description="Helical" evidence="1">
    <location>
        <begin position="385"/>
        <end position="403"/>
    </location>
</feature>
<protein>
    <submittedName>
        <fullName evidence="2">Uncharacterized protein</fullName>
    </submittedName>
</protein>
<feature type="transmembrane region" description="Helical" evidence="1">
    <location>
        <begin position="193"/>
        <end position="224"/>
    </location>
</feature>
<proteinExistence type="predicted"/>
<keyword evidence="3" id="KW-1185">Reference proteome</keyword>
<accession>A0ABR5DIR2</accession>
<feature type="transmembrane region" description="Helical" evidence="1">
    <location>
        <begin position="130"/>
        <end position="148"/>
    </location>
</feature>
<keyword evidence="1" id="KW-0812">Transmembrane</keyword>
<dbReference type="EMBL" id="JSVU01000004">
    <property type="protein sequence ID" value="KJJ38662.1"/>
    <property type="molecule type" value="Genomic_DNA"/>
</dbReference>
<evidence type="ECO:0000256" key="1">
    <source>
        <dbReference type="SAM" id="Phobius"/>
    </source>
</evidence>
<comment type="caution">
    <text evidence="2">The sequence shown here is derived from an EMBL/GenBank/DDBJ whole genome shotgun (WGS) entry which is preliminary data.</text>
</comment>
<feature type="transmembrane region" description="Helical" evidence="1">
    <location>
        <begin position="236"/>
        <end position="255"/>
    </location>
</feature>
<name>A0ABR5DIR2_9FLAO</name>
<feature type="transmembrane region" description="Helical" evidence="1">
    <location>
        <begin position="160"/>
        <end position="181"/>
    </location>
</feature>
<keyword evidence="1" id="KW-0472">Membrane</keyword>
<dbReference type="InterPro" id="IPR049504">
    <property type="entry name" value="O-antigen_lig"/>
</dbReference>
<sequence>MLKISYLDNFIILLMFALLPVDMLNGIVLKNGINLPISIGQLFKLVILIFIFFRFLFKPKLLLVSLGFTALLFLPSIYQSFKIFSVSSIFEDIVKISKYLTPLYCFLFFADFIKRDGYVGIVKLRNLIRFSYIVLVGNILLKYIGLGYPMYEYGSIGSKGFFYAGNEISALLVILSSFMAFDIWNRGKKIQYFLLWAFTLFVGLTVSSKTGIVGILLIFFLIPLKRPSLKINLKSFIFFLASIFLIIPLSLFLIWRSIQGTAFFIRLQYFSEKFDFWTFLLSSRNIFFKEANKTYKEKYDFIEKIMGVGQTQYENLNHNQIVEIDFADIFFAYGLFGLLYFGMLMSFLIVQAVRFSSNKRHIYSNYVLLMIWILIGISATAGHVFSSGMAAVFIGIVFALMYFKEKQEDI</sequence>
<gene>
    <name evidence="2" type="ORF">MB09_08225</name>
</gene>
<organism evidence="2 3">
    <name type="scientific">Aequorivita vladivostokensis</name>
    <dbReference type="NCBI Taxonomy" id="171194"/>
    <lineage>
        <taxon>Bacteria</taxon>
        <taxon>Pseudomonadati</taxon>
        <taxon>Bacteroidota</taxon>
        <taxon>Flavobacteriia</taxon>
        <taxon>Flavobacteriales</taxon>
        <taxon>Flavobacteriaceae</taxon>
        <taxon>Aequorivita</taxon>
    </lineage>
</organism>